<dbReference type="RefSeq" id="WP_147712373.1">
    <property type="nucleotide sequence ID" value="NZ_VKAD01000001.1"/>
</dbReference>
<dbReference type="PANTHER" id="PTHR43134">
    <property type="entry name" value="SIGNAL RECOGNITION PARTICLE RECEPTOR SUBUNIT ALPHA"/>
    <property type="match status" value="1"/>
</dbReference>
<evidence type="ECO:0000259" key="15">
    <source>
        <dbReference type="SMART" id="SM00382"/>
    </source>
</evidence>
<keyword evidence="5" id="KW-1003">Cell membrane</keyword>
<keyword evidence="6" id="KW-0547">Nucleotide-binding</keyword>
<reference evidence="17 18" key="1">
    <citation type="submission" date="2019-07" db="EMBL/GenBank/DDBJ databases">
        <title>Reinekea sp. strain SSH23 genome sequencing and assembly.</title>
        <authorList>
            <person name="Kim I."/>
        </authorList>
    </citation>
    <scope>NUCLEOTIDE SEQUENCE [LARGE SCALE GENOMIC DNA]</scope>
    <source>
        <strain evidence="17 18">SSH23</strain>
    </source>
</reference>
<evidence type="ECO:0000256" key="13">
    <source>
        <dbReference type="NCBIfam" id="TIGR03499"/>
    </source>
</evidence>
<sequence>MKIKRFTAGSMQAGLKTISETLGPDAVILSNRRLANGLEIVAGVEEIDYERYLESKPAEQADAAQATDIIKADAALAGQPLDGDTMKHLFEAMADKNSQIFAPHQGASQQADTVSRQERVEPSFERSKPASRSNVVAHRAPQKVEFDADYQPNGAQPDYAEYEDYLEPEPEQGLVSSDISLLRQEIDGLKGMLKAQAEQLEDPAGPTQFSPQYERLESRLSALGFSSRLTKRLLSQFDKEEPIETNWRKTLFRLSSSISTPLYEPMANGGVFALTGPTGAGKSTTIAKLAALAVRDHGIDSVALISLDWHQVGGQEILSSVSEILGIEFHALSEKDSLSEALVKLSGKRLVLIDTSGSRVAVNHWNKLMKKPSLSNRIRKLLVLPSNMNQGSVNQFVDLHEQKDFAAVILSKLDESMSFGSVIEPVLKYGWPVWFCTTGQNIPKDIEKADSKALIGYLVEALKKDAAPLATAG</sequence>
<organism evidence="17 18">
    <name type="scientific">Reinekea thalattae</name>
    <dbReference type="NCBI Taxonomy" id="2593301"/>
    <lineage>
        <taxon>Bacteria</taxon>
        <taxon>Pseudomonadati</taxon>
        <taxon>Pseudomonadota</taxon>
        <taxon>Gammaproteobacteria</taxon>
        <taxon>Oceanospirillales</taxon>
        <taxon>Saccharospirillaceae</taxon>
        <taxon>Reinekea</taxon>
    </lineage>
</organism>
<dbReference type="PANTHER" id="PTHR43134:SF3">
    <property type="entry name" value="FLAGELLAR BIOSYNTHESIS PROTEIN FLHF"/>
    <property type="match status" value="1"/>
</dbReference>
<dbReference type="SUPFAM" id="SSF52540">
    <property type="entry name" value="P-loop containing nucleoside triphosphate hydrolases"/>
    <property type="match status" value="1"/>
</dbReference>
<comment type="subcellular location">
    <subcellularLocation>
        <location evidence="1">Cell membrane</location>
        <topology evidence="1">Peripheral membrane protein</topology>
        <orientation evidence="1">Cytoplasmic side</orientation>
    </subcellularLocation>
</comment>
<dbReference type="Gene3D" id="1.20.120.1380">
    <property type="entry name" value="Flagellar FlhF biosynthesis protein, N domain"/>
    <property type="match status" value="1"/>
</dbReference>
<dbReference type="GO" id="GO:0005525">
    <property type="term" value="F:GTP binding"/>
    <property type="evidence" value="ECO:0007669"/>
    <property type="project" value="UniProtKB-UniRule"/>
</dbReference>
<evidence type="ECO:0000256" key="2">
    <source>
        <dbReference type="ARBA" id="ARBA00008531"/>
    </source>
</evidence>
<dbReference type="SMART" id="SM00382">
    <property type="entry name" value="AAA"/>
    <property type="match status" value="1"/>
</dbReference>
<dbReference type="GO" id="GO:0006614">
    <property type="term" value="P:SRP-dependent cotranslational protein targeting to membrane"/>
    <property type="evidence" value="ECO:0007669"/>
    <property type="project" value="UniProtKB-UniRule"/>
</dbReference>
<feature type="domain" description="AAA+ ATPase" evidence="15">
    <location>
        <begin position="268"/>
        <end position="389"/>
    </location>
</feature>
<evidence type="ECO:0000313" key="17">
    <source>
        <dbReference type="EMBL" id="TXR53206.1"/>
    </source>
</evidence>
<dbReference type="OrthoDB" id="9778554at2"/>
<comment type="caution">
    <text evidence="17">The sequence shown here is derived from an EMBL/GenBank/DDBJ whole genome shotgun (WGS) entry which is preliminary data.</text>
</comment>
<evidence type="ECO:0000256" key="7">
    <source>
        <dbReference type="ARBA" id="ARBA00022795"/>
    </source>
</evidence>
<evidence type="ECO:0000256" key="11">
    <source>
        <dbReference type="ARBA" id="ARBA00023225"/>
    </source>
</evidence>
<keyword evidence="4" id="KW-0813">Transport</keyword>
<dbReference type="AlphaFoldDB" id="A0A5C8Z8M5"/>
<keyword evidence="7" id="KW-1005">Bacterial flagellum biogenesis</keyword>
<evidence type="ECO:0000256" key="3">
    <source>
        <dbReference type="ARBA" id="ARBA00014919"/>
    </source>
</evidence>
<gene>
    <name evidence="17" type="primary">flhF</name>
    <name evidence="17" type="ORF">FME95_01135</name>
</gene>
<keyword evidence="17" id="KW-0282">Flagellum</keyword>
<protein>
    <recommendedName>
        <fullName evidence="3 13">Flagellar biosynthesis protein FlhF</fullName>
    </recommendedName>
</protein>
<dbReference type="Gene3D" id="3.40.50.300">
    <property type="entry name" value="P-loop containing nucleotide triphosphate hydrolases"/>
    <property type="match status" value="1"/>
</dbReference>
<feature type="compositionally biased region" description="Polar residues" evidence="14">
    <location>
        <begin position="104"/>
        <end position="114"/>
    </location>
</feature>
<dbReference type="GO" id="GO:0005886">
    <property type="term" value="C:plasma membrane"/>
    <property type="evidence" value="ECO:0007669"/>
    <property type="project" value="UniProtKB-SubCell"/>
</dbReference>
<comment type="function">
    <text evidence="12">Necessary for flagellar biosynthesis. May be involved in translocation of the flagellum.</text>
</comment>
<feature type="compositionally biased region" description="Basic and acidic residues" evidence="14">
    <location>
        <begin position="115"/>
        <end position="128"/>
    </location>
</feature>
<dbReference type="EMBL" id="VKAD01000001">
    <property type="protein sequence ID" value="TXR53206.1"/>
    <property type="molecule type" value="Genomic_DNA"/>
</dbReference>
<evidence type="ECO:0000313" key="18">
    <source>
        <dbReference type="Proteomes" id="UP000321764"/>
    </source>
</evidence>
<evidence type="ECO:0000259" key="16">
    <source>
        <dbReference type="SMART" id="SM00962"/>
    </source>
</evidence>
<dbReference type="GO" id="GO:0003924">
    <property type="term" value="F:GTPase activity"/>
    <property type="evidence" value="ECO:0007669"/>
    <property type="project" value="UniProtKB-UniRule"/>
</dbReference>
<dbReference type="NCBIfam" id="TIGR03499">
    <property type="entry name" value="FlhF"/>
    <property type="match status" value="1"/>
</dbReference>
<dbReference type="InterPro" id="IPR027417">
    <property type="entry name" value="P-loop_NTPase"/>
</dbReference>
<feature type="region of interest" description="Disordered" evidence="14">
    <location>
        <begin position="104"/>
        <end position="138"/>
    </location>
</feature>
<dbReference type="GO" id="GO:0005047">
    <property type="term" value="F:signal recognition particle binding"/>
    <property type="evidence" value="ECO:0007669"/>
    <property type="project" value="TreeGrafter"/>
</dbReference>
<evidence type="ECO:0000256" key="9">
    <source>
        <dbReference type="ARBA" id="ARBA00023134"/>
    </source>
</evidence>
<keyword evidence="8" id="KW-0653">Protein transport</keyword>
<dbReference type="SMART" id="SM00962">
    <property type="entry name" value="SRP54"/>
    <property type="match status" value="1"/>
</dbReference>
<dbReference type="Proteomes" id="UP000321764">
    <property type="component" value="Unassembled WGS sequence"/>
</dbReference>
<evidence type="ECO:0000256" key="14">
    <source>
        <dbReference type="SAM" id="MobiDB-lite"/>
    </source>
</evidence>
<dbReference type="FunFam" id="3.40.50.300:FF:000695">
    <property type="entry name" value="Flagellar biosynthesis regulator FlhF"/>
    <property type="match status" value="1"/>
</dbReference>
<accession>A0A5C8Z8M5</accession>
<evidence type="ECO:0000256" key="1">
    <source>
        <dbReference type="ARBA" id="ARBA00004413"/>
    </source>
</evidence>
<dbReference type="InterPro" id="IPR020006">
    <property type="entry name" value="FlhF"/>
</dbReference>
<keyword evidence="10" id="KW-0472">Membrane</keyword>
<dbReference type="InterPro" id="IPR000897">
    <property type="entry name" value="SRP54_GTPase_dom"/>
</dbReference>
<evidence type="ECO:0000256" key="8">
    <source>
        <dbReference type="ARBA" id="ARBA00022927"/>
    </source>
</evidence>
<keyword evidence="18" id="KW-1185">Reference proteome</keyword>
<keyword evidence="11" id="KW-1006">Bacterial flagellum protein export</keyword>
<evidence type="ECO:0000256" key="12">
    <source>
        <dbReference type="ARBA" id="ARBA00025337"/>
    </source>
</evidence>
<keyword evidence="17" id="KW-0969">Cilium</keyword>
<keyword evidence="17" id="KW-0966">Cell projection</keyword>
<evidence type="ECO:0000256" key="4">
    <source>
        <dbReference type="ARBA" id="ARBA00022448"/>
    </source>
</evidence>
<dbReference type="GO" id="GO:0015031">
    <property type="term" value="P:protein transport"/>
    <property type="evidence" value="ECO:0007669"/>
    <property type="project" value="UniProtKB-KW"/>
</dbReference>
<dbReference type="GO" id="GO:0044781">
    <property type="term" value="P:bacterial-type flagellum organization"/>
    <property type="evidence" value="ECO:0007669"/>
    <property type="project" value="UniProtKB-UniRule"/>
</dbReference>
<name>A0A5C8Z8M5_9GAMM</name>
<dbReference type="InterPro" id="IPR003593">
    <property type="entry name" value="AAA+_ATPase"/>
</dbReference>
<evidence type="ECO:0000256" key="10">
    <source>
        <dbReference type="ARBA" id="ARBA00023136"/>
    </source>
</evidence>
<evidence type="ECO:0000256" key="6">
    <source>
        <dbReference type="ARBA" id="ARBA00022741"/>
    </source>
</evidence>
<feature type="domain" description="SRP54-type proteins GTP-binding" evidence="16">
    <location>
        <begin position="269"/>
        <end position="460"/>
    </location>
</feature>
<comment type="similarity">
    <text evidence="2">Belongs to the GTP-binding SRP family.</text>
</comment>
<dbReference type="Pfam" id="PF00448">
    <property type="entry name" value="SRP54"/>
    <property type="match status" value="1"/>
</dbReference>
<evidence type="ECO:0000256" key="5">
    <source>
        <dbReference type="ARBA" id="ARBA00022475"/>
    </source>
</evidence>
<proteinExistence type="inferred from homology"/>
<keyword evidence="9" id="KW-0342">GTP-binding</keyword>